<proteinExistence type="predicted"/>
<organism evidence="2 3">
    <name type="scientific">Meridianimarinicoccus marinus</name>
    <dbReference type="NCBI Taxonomy" id="3231483"/>
    <lineage>
        <taxon>Bacteria</taxon>
        <taxon>Pseudomonadati</taxon>
        <taxon>Pseudomonadota</taxon>
        <taxon>Alphaproteobacteria</taxon>
        <taxon>Rhodobacterales</taxon>
        <taxon>Paracoccaceae</taxon>
        <taxon>Meridianimarinicoccus</taxon>
    </lineage>
</organism>
<keyword evidence="1" id="KW-1133">Transmembrane helix</keyword>
<feature type="transmembrane region" description="Helical" evidence="1">
    <location>
        <begin position="24"/>
        <end position="45"/>
    </location>
</feature>
<dbReference type="RefSeq" id="WP_366192949.1">
    <property type="nucleotide sequence ID" value="NZ_JBFBVU010000011.1"/>
</dbReference>
<evidence type="ECO:0000313" key="3">
    <source>
        <dbReference type="Proteomes" id="UP001553161"/>
    </source>
</evidence>
<evidence type="ECO:0000256" key="1">
    <source>
        <dbReference type="SAM" id="Phobius"/>
    </source>
</evidence>
<accession>A0ABV3L6K3</accession>
<dbReference type="Proteomes" id="UP001553161">
    <property type="component" value="Unassembled WGS sequence"/>
</dbReference>
<name>A0ABV3L6K3_9RHOB</name>
<evidence type="ECO:0000313" key="2">
    <source>
        <dbReference type="EMBL" id="MEV8467170.1"/>
    </source>
</evidence>
<keyword evidence="1" id="KW-0472">Membrane</keyword>
<gene>
    <name evidence="2" type="ORF">AB0T83_10305</name>
</gene>
<feature type="transmembrane region" description="Helical" evidence="1">
    <location>
        <begin position="52"/>
        <end position="78"/>
    </location>
</feature>
<keyword evidence="1" id="KW-0812">Transmembrane</keyword>
<keyword evidence="3" id="KW-1185">Reference proteome</keyword>
<sequence>MALAAYVAGGIAEADINKCGWTAAAYAAPSFLLPFAFAFGPGLLLQGDLVQNLAAVITGTLGVMAIAVAVIGVLIQPLGLSGRLVAALAGVLLLFQDFTTAAAGIALLGGL</sequence>
<feature type="transmembrane region" description="Helical" evidence="1">
    <location>
        <begin position="84"/>
        <end position="108"/>
    </location>
</feature>
<dbReference type="EMBL" id="JBFBVU010000011">
    <property type="protein sequence ID" value="MEV8467170.1"/>
    <property type="molecule type" value="Genomic_DNA"/>
</dbReference>
<comment type="caution">
    <text evidence="2">The sequence shown here is derived from an EMBL/GenBank/DDBJ whole genome shotgun (WGS) entry which is preliminary data.</text>
</comment>
<protein>
    <submittedName>
        <fullName evidence="2">Uncharacterized protein</fullName>
    </submittedName>
</protein>
<reference evidence="2 3" key="1">
    <citation type="submission" date="2024-07" db="EMBL/GenBank/DDBJ databases">
        <authorList>
            <person name="Kang M."/>
        </authorList>
    </citation>
    <scope>NUCLEOTIDE SEQUENCE [LARGE SCALE GENOMIC DNA]</scope>
    <source>
        <strain evidence="2 3">DFM31</strain>
    </source>
</reference>